<organism evidence="2 3">
    <name type="scientific">Adiantum capillus-veneris</name>
    <name type="common">Maidenhair fern</name>
    <dbReference type="NCBI Taxonomy" id="13818"/>
    <lineage>
        <taxon>Eukaryota</taxon>
        <taxon>Viridiplantae</taxon>
        <taxon>Streptophyta</taxon>
        <taxon>Embryophyta</taxon>
        <taxon>Tracheophyta</taxon>
        <taxon>Polypodiopsida</taxon>
        <taxon>Polypodiidae</taxon>
        <taxon>Polypodiales</taxon>
        <taxon>Pteridineae</taxon>
        <taxon>Pteridaceae</taxon>
        <taxon>Vittarioideae</taxon>
        <taxon>Adiantum</taxon>
    </lineage>
</organism>
<gene>
    <name evidence="2" type="ORF">GOP47_0007745</name>
</gene>
<evidence type="ECO:0000256" key="1">
    <source>
        <dbReference type="SAM" id="MobiDB-lite"/>
    </source>
</evidence>
<dbReference type="PANTHER" id="PTHR46775:SF1">
    <property type="entry name" value="FLOCCULATION PROTEIN (DUF1296)"/>
    <property type="match status" value="1"/>
</dbReference>
<comment type="caution">
    <text evidence="2">The sequence shown here is derived from an EMBL/GenBank/DDBJ whole genome shotgun (WGS) entry which is preliminary data.</text>
</comment>
<dbReference type="InterPro" id="IPR044277">
    <property type="entry name" value="GIP1"/>
</dbReference>
<feature type="region of interest" description="Disordered" evidence="1">
    <location>
        <begin position="194"/>
        <end position="215"/>
    </location>
</feature>
<evidence type="ECO:0000313" key="3">
    <source>
        <dbReference type="Proteomes" id="UP000886520"/>
    </source>
</evidence>
<dbReference type="AlphaFoldDB" id="A0A9D4ZLU0"/>
<feature type="region of interest" description="Disordered" evidence="1">
    <location>
        <begin position="560"/>
        <end position="581"/>
    </location>
</feature>
<reference evidence="2" key="1">
    <citation type="submission" date="2021-01" db="EMBL/GenBank/DDBJ databases">
        <title>Adiantum capillus-veneris genome.</title>
        <authorList>
            <person name="Fang Y."/>
            <person name="Liao Q."/>
        </authorList>
    </citation>
    <scope>NUCLEOTIDE SEQUENCE</scope>
    <source>
        <strain evidence="2">H3</strain>
        <tissue evidence="2">Leaf</tissue>
    </source>
</reference>
<dbReference type="GO" id="GO:0051082">
    <property type="term" value="F:unfolded protein binding"/>
    <property type="evidence" value="ECO:0007669"/>
    <property type="project" value="TreeGrafter"/>
</dbReference>
<dbReference type="EMBL" id="JABFUD020000007">
    <property type="protein sequence ID" value="KAI5077921.1"/>
    <property type="molecule type" value="Genomic_DNA"/>
</dbReference>
<accession>A0A9D4ZLU0</accession>
<dbReference type="OrthoDB" id="753279at2759"/>
<feature type="compositionally biased region" description="Polar residues" evidence="1">
    <location>
        <begin position="560"/>
        <end position="573"/>
    </location>
</feature>
<feature type="region of interest" description="Disordered" evidence="1">
    <location>
        <begin position="410"/>
        <end position="442"/>
    </location>
</feature>
<dbReference type="PANTHER" id="PTHR46775">
    <property type="entry name" value="FLOCCULATION PROTEIN (DUF1296)"/>
    <property type="match status" value="1"/>
</dbReference>
<feature type="region of interest" description="Disordered" evidence="1">
    <location>
        <begin position="771"/>
        <end position="791"/>
    </location>
</feature>
<name>A0A9D4ZLU0_ADICA</name>
<dbReference type="Proteomes" id="UP000886520">
    <property type="component" value="Chromosome 7"/>
</dbReference>
<proteinExistence type="predicted"/>
<protein>
    <submittedName>
        <fullName evidence="2">Uncharacterized protein</fullName>
    </submittedName>
</protein>
<evidence type="ECO:0000313" key="2">
    <source>
        <dbReference type="EMBL" id="KAI5077921.1"/>
    </source>
</evidence>
<feature type="compositionally biased region" description="Polar residues" evidence="1">
    <location>
        <begin position="775"/>
        <end position="791"/>
    </location>
</feature>
<keyword evidence="3" id="KW-1185">Reference proteome</keyword>
<sequence>MELHNEIERLKASTDRVHCIVSLLVHYCHWPSPYVPGIERIKSLHVFLRESRRESQAVGSALALVGFINDTRDVKAGTLVGVSRFDCSVTSANFIPTHLNNDGSAGANRRLTRTQKDKVPTLGSVRGARVQSTNGTSRNVVASHRSSKTDAVAQISNRMWTRVSRSPDSGSVCRTVSAASCLYPSIHKNASFGYSTTGRSEKPAMGPDRTDQKQEGGGCNIGVALQSVKTFKVSTNHQKLVSVIKRPVKSSYESMQSRSQEQKRTVCLSVARPCYRKYDSIRVSHLSHKHVSNLHKTLEWKPKPPMTTIVTVDASSELSQMGKTGRSSPPTALLVSIEAPTELISNLEGLKLLDEPPVFIPEHLRVPDAECNGLNFGSFDTDFESSFSTGLNDCDCLVVEDAYVSSQSHTVQPLSSSMADGPPVDTNRPSHPHNLSSSSAETSSACSDAVLSMLPTAGGQTDEISKPEIATQGRHFSFVSSSPTDDEGLGLGGPQLQYLYDIAESQPEEVPRPTFVPFADPSPKYISPTFRPGFDVETRFQFLPSHSGSKFGGNSPSTNVQAFTSSSQESQNAGMPRTTPAVGQPSIPIHAYAGAQPTGVSVPPYPPNIYSYQYVPSNYAYMHAPYQTSYAGNSGYLQPPVGSTFSPSGRVYPSASSATGKFPLPQYKLGIGSTPHTVVAAGYGSYQTTPSGFAGTNSSVTSGIETSYDDTAGPPYKENAFYTTSPQVDASALWVQSRDLSGMQANTFYNVHGPGQHTGYMPSHAAHSHHATGFASYSQSAPTPPNHQLLQQPHALGNLGSLGAGSHAVMFSQPQRGPLNWASSYSSFIRSQ</sequence>